<dbReference type="AlphaFoldDB" id="A0AAW2J7N0"/>
<dbReference type="EMBL" id="JACGWK010001362">
    <property type="protein sequence ID" value="KAL0290299.1"/>
    <property type="molecule type" value="Genomic_DNA"/>
</dbReference>
<reference evidence="1" key="1">
    <citation type="submission" date="2020-06" db="EMBL/GenBank/DDBJ databases">
        <authorList>
            <person name="Li T."/>
            <person name="Hu X."/>
            <person name="Zhang T."/>
            <person name="Song X."/>
            <person name="Zhang H."/>
            <person name="Dai N."/>
            <person name="Sheng W."/>
            <person name="Hou X."/>
            <person name="Wei L."/>
        </authorList>
    </citation>
    <scope>NUCLEOTIDE SEQUENCE</scope>
    <source>
        <strain evidence="1">G01</strain>
        <tissue evidence="1">Leaf</tissue>
    </source>
</reference>
<gene>
    <name evidence="1" type="ORF">Sangu_2580000</name>
</gene>
<comment type="caution">
    <text evidence="1">The sequence shown here is derived from an EMBL/GenBank/DDBJ whole genome shotgun (WGS) entry which is preliminary data.</text>
</comment>
<proteinExistence type="predicted"/>
<name>A0AAW2J7N0_9LAMI</name>
<evidence type="ECO:0000313" key="1">
    <source>
        <dbReference type="EMBL" id="KAL0290299.1"/>
    </source>
</evidence>
<accession>A0AAW2J7N0</accession>
<protein>
    <submittedName>
        <fullName evidence="1">Uncharacterized protein</fullName>
    </submittedName>
</protein>
<reference evidence="1" key="2">
    <citation type="journal article" date="2024" name="Plant">
        <title>Genomic evolution and insights into agronomic trait innovations of Sesamum species.</title>
        <authorList>
            <person name="Miao H."/>
            <person name="Wang L."/>
            <person name="Qu L."/>
            <person name="Liu H."/>
            <person name="Sun Y."/>
            <person name="Le M."/>
            <person name="Wang Q."/>
            <person name="Wei S."/>
            <person name="Zheng Y."/>
            <person name="Lin W."/>
            <person name="Duan Y."/>
            <person name="Cao H."/>
            <person name="Xiong S."/>
            <person name="Wang X."/>
            <person name="Wei L."/>
            <person name="Li C."/>
            <person name="Ma Q."/>
            <person name="Ju M."/>
            <person name="Zhao R."/>
            <person name="Li G."/>
            <person name="Mu C."/>
            <person name="Tian Q."/>
            <person name="Mei H."/>
            <person name="Zhang T."/>
            <person name="Gao T."/>
            <person name="Zhang H."/>
        </authorList>
    </citation>
    <scope>NUCLEOTIDE SEQUENCE</scope>
    <source>
        <strain evidence="1">G01</strain>
    </source>
</reference>
<sequence>MTKGFYLAKYSALGKGFQADTRREELLLEESSEATPQTDAVTSFAPIVPTNDIHILRRSTRVSQQPERYGFFGLTGQLDNDPKTYGEAMSNIDSGKWIEAIKFEMDSMSLNKVWTLVDPPKGVRPVGCKWVYKWSLWGGYYLQGQSCGKRMDNKTATLIGLFRKRSIWISRKVSHLLEKSRRSAISKGPFMVSNKFPEAGIFVLMRSYGVMISSRMTLTLVYTRRSVGA</sequence>
<organism evidence="1">
    <name type="scientific">Sesamum angustifolium</name>
    <dbReference type="NCBI Taxonomy" id="2727405"/>
    <lineage>
        <taxon>Eukaryota</taxon>
        <taxon>Viridiplantae</taxon>
        <taxon>Streptophyta</taxon>
        <taxon>Embryophyta</taxon>
        <taxon>Tracheophyta</taxon>
        <taxon>Spermatophyta</taxon>
        <taxon>Magnoliopsida</taxon>
        <taxon>eudicotyledons</taxon>
        <taxon>Gunneridae</taxon>
        <taxon>Pentapetalae</taxon>
        <taxon>asterids</taxon>
        <taxon>lamiids</taxon>
        <taxon>Lamiales</taxon>
        <taxon>Pedaliaceae</taxon>
        <taxon>Sesamum</taxon>
    </lineage>
</organism>